<keyword evidence="6" id="KW-0732">Signal</keyword>
<organism evidence="8 9">
    <name type="scientific">Rozella allomycis (strain CSF55)</name>
    <dbReference type="NCBI Taxonomy" id="988480"/>
    <lineage>
        <taxon>Eukaryota</taxon>
        <taxon>Fungi</taxon>
        <taxon>Fungi incertae sedis</taxon>
        <taxon>Cryptomycota</taxon>
        <taxon>Cryptomycota incertae sedis</taxon>
        <taxon>Rozella</taxon>
    </lineage>
</organism>
<dbReference type="SUPFAM" id="SSF144091">
    <property type="entry name" value="Rhomboid-like"/>
    <property type="match status" value="1"/>
</dbReference>
<feature type="domain" description="Peptidase S54 rhomboid" evidence="7">
    <location>
        <begin position="180"/>
        <end position="268"/>
    </location>
</feature>
<dbReference type="GO" id="GO:0016020">
    <property type="term" value="C:membrane"/>
    <property type="evidence" value="ECO:0007669"/>
    <property type="project" value="UniProtKB-SubCell"/>
</dbReference>
<keyword evidence="3 5" id="KW-1133">Transmembrane helix</keyword>
<dbReference type="InterPro" id="IPR035952">
    <property type="entry name" value="Rhomboid-like_sf"/>
</dbReference>
<feature type="transmembrane region" description="Helical" evidence="5">
    <location>
        <begin position="221"/>
        <end position="238"/>
    </location>
</feature>
<keyword evidence="4 5" id="KW-0472">Membrane</keyword>
<dbReference type="Proteomes" id="UP000281549">
    <property type="component" value="Unassembled WGS sequence"/>
</dbReference>
<evidence type="ECO:0000256" key="4">
    <source>
        <dbReference type="ARBA" id="ARBA00023136"/>
    </source>
</evidence>
<sequence length="321" mass="36438">MAISLSNQTVCFLAVCLIILAIITCPDEDSFVSFIKKEVENENGHIASALSGAALWLSMRSNYNNVKLIVGKPFELKNFYVFATVKFKSDQNHEALNNQLLNWIYSERNEKSCYFIGAFSSWASFCDGTFEDSLPDCSNLNNCNNRVLKVTCIILAQFPRVHSIMQKHAFASAISSIIHNRLYTLITSCFVSSSLVKCLYDLYNFYYYAPNVYQQIGSQNFVIFFLASAAFTSFVSVLNKYHQNNVYHKVSGMLGVNTALSTLYFLISLRWTQGPLQSILVLISRQAVFDVCFLQDNADPFLFFGGLITAFLAYRFFFFQI</sequence>
<name>A0A4P9YN31_ROZAC</name>
<dbReference type="EMBL" id="ML005001">
    <property type="protein sequence ID" value="RKP20985.1"/>
    <property type="molecule type" value="Genomic_DNA"/>
</dbReference>
<dbReference type="AlphaFoldDB" id="A0A4P9YN31"/>
<dbReference type="Gene3D" id="1.20.1540.10">
    <property type="entry name" value="Rhomboid-like"/>
    <property type="match status" value="1"/>
</dbReference>
<evidence type="ECO:0000313" key="8">
    <source>
        <dbReference type="EMBL" id="RKP20985.1"/>
    </source>
</evidence>
<evidence type="ECO:0000256" key="3">
    <source>
        <dbReference type="ARBA" id="ARBA00022989"/>
    </source>
</evidence>
<evidence type="ECO:0000256" key="2">
    <source>
        <dbReference type="ARBA" id="ARBA00022692"/>
    </source>
</evidence>
<evidence type="ECO:0000256" key="6">
    <source>
        <dbReference type="SAM" id="SignalP"/>
    </source>
</evidence>
<comment type="subcellular location">
    <subcellularLocation>
        <location evidence="1">Membrane</location>
        <topology evidence="1">Multi-pass membrane protein</topology>
    </subcellularLocation>
</comment>
<accession>A0A4P9YN31</accession>
<evidence type="ECO:0000256" key="5">
    <source>
        <dbReference type="SAM" id="Phobius"/>
    </source>
</evidence>
<feature type="transmembrane region" description="Helical" evidence="5">
    <location>
        <begin position="301"/>
        <end position="318"/>
    </location>
</feature>
<evidence type="ECO:0000256" key="1">
    <source>
        <dbReference type="ARBA" id="ARBA00004141"/>
    </source>
</evidence>
<feature type="chain" id="PRO_5020805247" description="Peptidase S54 rhomboid domain-containing protein" evidence="6">
    <location>
        <begin position="27"/>
        <end position="321"/>
    </location>
</feature>
<feature type="signal peptide" evidence="6">
    <location>
        <begin position="1"/>
        <end position="26"/>
    </location>
</feature>
<evidence type="ECO:0000313" key="9">
    <source>
        <dbReference type="Proteomes" id="UP000281549"/>
    </source>
</evidence>
<evidence type="ECO:0000259" key="7">
    <source>
        <dbReference type="Pfam" id="PF01694"/>
    </source>
</evidence>
<reference evidence="9" key="1">
    <citation type="journal article" date="2018" name="Nat. Microbiol.">
        <title>Leveraging single-cell genomics to expand the fungal tree of life.</title>
        <authorList>
            <person name="Ahrendt S.R."/>
            <person name="Quandt C.A."/>
            <person name="Ciobanu D."/>
            <person name="Clum A."/>
            <person name="Salamov A."/>
            <person name="Andreopoulos B."/>
            <person name="Cheng J.F."/>
            <person name="Woyke T."/>
            <person name="Pelin A."/>
            <person name="Henrissat B."/>
            <person name="Reynolds N.K."/>
            <person name="Benny G.L."/>
            <person name="Smith M.E."/>
            <person name="James T.Y."/>
            <person name="Grigoriev I.V."/>
        </authorList>
    </citation>
    <scope>NUCLEOTIDE SEQUENCE [LARGE SCALE GENOMIC DNA]</scope>
    <source>
        <strain evidence="9">CSF55</strain>
    </source>
</reference>
<gene>
    <name evidence="8" type="ORF">ROZALSC1DRAFT_20913</name>
</gene>
<protein>
    <recommendedName>
        <fullName evidence="7">Peptidase S54 rhomboid domain-containing protein</fullName>
    </recommendedName>
</protein>
<dbReference type="InterPro" id="IPR022764">
    <property type="entry name" value="Peptidase_S54_rhomboid_dom"/>
</dbReference>
<keyword evidence="2 5" id="KW-0812">Transmembrane</keyword>
<dbReference type="Pfam" id="PF01694">
    <property type="entry name" value="Rhomboid"/>
    <property type="match status" value="1"/>
</dbReference>
<feature type="transmembrane region" description="Helical" evidence="5">
    <location>
        <begin position="250"/>
        <end position="267"/>
    </location>
</feature>
<dbReference type="GO" id="GO:0004252">
    <property type="term" value="F:serine-type endopeptidase activity"/>
    <property type="evidence" value="ECO:0007669"/>
    <property type="project" value="InterPro"/>
</dbReference>
<proteinExistence type="predicted"/>